<feature type="compositionally biased region" description="Polar residues" evidence="1">
    <location>
        <begin position="161"/>
        <end position="178"/>
    </location>
</feature>
<dbReference type="WBParaSite" id="ALUE_0001440701-mRNA-1">
    <property type="protein sequence ID" value="ALUE_0001440701-mRNA-1"/>
    <property type="gene ID" value="ALUE_0001440701"/>
</dbReference>
<evidence type="ECO:0000313" key="3">
    <source>
        <dbReference type="WBParaSite" id="ALUE_0001440701-mRNA-1"/>
    </source>
</evidence>
<protein>
    <submittedName>
        <fullName evidence="3">Ovule protein</fullName>
    </submittedName>
</protein>
<sequence length="280" mass="30919">MPVTNGPVSLSLRLVYPSFCTYMLLQPSAYLTDFIGELKPAEVVLEDDIESNHHNELADGDSVNDESDQEGYKVAAQVDSYASNAYAGEELGEHELGAAYKSELQNLSEPECNAPEATELHSKERFTEETVEQPRSDGYNMKEADVESPPEVKKEVLTPPSERTSQGSKTLSETNGNEENIRYVRPSKERNGNIQASVTSTPVVRTKIDDNEMPTKGKVSSLKSLFESNAVHNSDTNKHSSYKQGKVSSLKSLFESNAVHNSDTNKHSSYKQGALRCFFA</sequence>
<evidence type="ECO:0000256" key="1">
    <source>
        <dbReference type="SAM" id="MobiDB-lite"/>
    </source>
</evidence>
<dbReference type="Proteomes" id="UP000036681">
    <property type="component" value="Unplaced"/>
</dbReference>
<proteinExistence type="predicted"/>
<keyword evidence="2" id="KW-1185">Reference proteome</keyword>
<feature type="region of interest" description="Disordered" evidence="1">
    <location>
        <begin position="107"/>
        <end position="181"/>
    </location>
</feature>
<accession>A0A0M3IA49</accession>
<organism evidence="2 3">
    <name type="scientific">Ascaris lumbricoides</name>
    <name type="common">Giant roundworm</name>
    <dbReference type="NCBI Taxonomy" id="6252"/>
    <lineage>
        <taxon>Eukaryota</taxon>
        <taxon>Metazoa</taxon>
        <taxon>Ecdysozoa</taxon>
        <taxon>Nematoda</taxon>
        <taxon>Chromadorea</taxon>
        <taxon>Rhabditida</taxon>
        <taxon>Spirurina</taxon>
        <taxon>Ascaridomorpha</taxon>
        <taxon>Ascaridoidea</taxon>
        <taxon>Ascarididae</taxon>
        <taxon>Ascaris</taxon>
    </lineage>
</organism>
<reference evidence="3" key="1">
    <citation type="submission" date="2017-02" db="UniProtKB">
        <authorList>
            <consortium name="WormBaseParasite"/>
        </authorList>
    </citation>
    <scope>IDENTIFICATION</scope>
</reference>
<feature type="compositionally biased region" description="Basic and acidic residues" evidence="1">
    <location>
        <begin position="118"/>
        <end position="156"/>
    </location>
</feature>
<name>A0A0M3IA49_ASCLU</name>
<dbReference type="AlphaFoldDB" id="A0A0M3IA49"/>
<evidence type="ECO:0000313" key="2">
    <source>
        <dbReference type="Proteomes" id="UP000036681"/>
    </source>
</evidence>